<dbReference type="EMBL" id="DS028094">
    <property type="protein sequence ID" value="KMP04023.1"/>
    <property type="molecule type" value="Genomic_DNA"/>
</dbReference>
<gene>
    <name evidence="2" type="ORF">CIRG_03714</name>
</gene>
<name>A0A0J6YB64_COCIT</name>
<protein>
    <submittedName>
        <fullName evidence="2">Uncharacterized protein</fullName>
    </submittedName>
</protein>
<dbReference type="Proteomes" id="UP000054565">
    <property type="component" value="Unassembled WGS sequence"/>
</dbReference>
<accession>A0A0J6YB64</accession>
<evidence type="ECO:0000313" key="3">
    <source>
        <dbReference type="Proteomes" id="UP000054565"/>
    </source>
</evidence>
<feature type="compositionally biased region" description="Basic and acidic residues" evidence="1">
    <location>
        <begin position="1"/>
        <end position="15"/>
    </location>
</feature>
<feature type="region of interest" description="Disordered" evidence="1">
    <location>
        <begin position="41"/>
        <end position="76"/>
    </location>
</feature>
<reference evidence="3" key="1">
    <citation type="journal article" date="2010" name="Genome Res.">
        <title>Population genomic sequencing of Coccidioides fungi reveals recent hybridization and transposon control.</title>
        <authorList>
            <person name="Neafsey D.E."/>
            <person name="Barker B.M."/>
            <person name="Sharpton T.J."/>
            <person name="Stajich J.E."/>
            <person name="Park D.J."/>
            <person name="Whiston E."/>
            <person name="Hung C.-Y."/>
            <person name="McMahan C."/>
            <person name="White J."/>
            <person name="Sykes S."/>
            <person name="Heiman D."/>
            <person name="Young S."/>
            <person name="Zeng Q."/>
            <person name="Abouelleil A."/>
            <person name="Aftuck L."/>
            <person name="Bessette D."/>
            <person name="Brown A."/>
            <person name="FitzGerald M."/>
            <person name="Lui A."/>
            <person name="Macdonald J.P."/>
            <person name="Priest M."/>
            <person name="Orbach M.J."/>
            <person name="Galgiani J.N."/>
            <person name="Kirkland T.N."/>
            <person name="Cole G.T."/>
            <person name="Birren B.W."/>
            <person name="Henn M.R."/>
            <person name="Taylor J.W."/>
            <person name="Rounsley S.D."/>
        </authorList>
    </citation>
    <scope>NUCLEOTIDE SEQUENCE [LARGE SCALE GENOMIC DNA]</scope>
    <source>
        <strain evidence="3">RMSCC 2394</strain>
    </source>
</reference>
<proteinExistence type="predicted"/>
<sequence length="76" mass="8610">MEAKLGNFRSKESRKLKGRSVTTGKECLVSSYYHLFLISRRREKDNPRTNKTSIPSHPASITKEAPIVRGRIPDAP</sequence>
<dbReference type="AlphaFoldDB" id="A0A0J6YB64"/>
<evidence type="ECO:0000256" key="1">
    <source>
        <dbReference type="SAM" id="MobiDB-lite"/>
    </source>
</evidence>
<evidence type="ECO:0000313" key="2">
    <source>
        <dbReference type="EMBL" id="KMP04023.1"/>
    </source>
</evidence>
<organism evidence="2 3">
    <name type="scientific">Coccidioides immitis RMSCC 2394</name>
    <dbReference type="NCBI Taxonomy" id="404692"/>
    <lineage>
        <taxon>Eukaryota</taxon>
        <taxon>Fungi</taxon>
        <taxon>Dikarya</taxon>
        <taxon>Ascomycota</taxon>
        <taxon>Pezizomycotina</taxon>
        <taxon>Eurotiomycetes</taxon>
        <taxon>Eurotiomycetidae</taxon>
        <taxon>Onygenales</taxon>
        <taxon>Onygenaceae</taxon>
        <taxon>Coccidioides</taxon>
    </lineage>
</organism>
<feature type="region of interest" description="Disordered" evidence="1">
    <location>
        <begin position="1"/>
        <end position="21"/>
    </location>
</feature>